<keyword evidence="2" id="KW-1133">Transmembrane helix</keyword>
<evidence type="ECO:0000256" key="1">
    <source>
        <dbReference type="SAM" id="MobiDB-lite"/>
    </source>
</evidence>
<feature type="transmembrane region" description="Helical" evidence="2">
    <location>
        <begin position="89"/>
        <end position="107"/>
    </location>
</feature>
<evidence type="ECO:0000313" key="3">
    <source>
        <dbReference type="EMBL" id="GEL95129.1"/>
    </source>
</evidence>
<dbReference type="InterPro" id="IPR018392">
    <property type="entry name" value="LysM"/>
</dbReference>
<evidence type="ECO:0000256" key="2">
    <source>
        <dbReference type="SAM" id="Phobius"/>
    </source>
</evidence>
<protein>
    <recommendedName>
        <fullName evidence="5">LysM domain-containing protein</fullName>
    </recommendedName>
</protein>
<dbReference type="Proteomes" id="UP000321720">
    <property type="component" value="Unassembled WGS sequence"/>
</dbReference>
<comment type="caution">
    <text evidence="3">The sequence shown here is derived from an EMBL/GenBank/DDBJ whole genome shotgun (WGS) entry which is preliminary data.</text>
</comment>
<dbReference type="RefSeq" id="WP_146842786.1">
    <property type="nucleotide sequence ID" value="NZ_BJWG01000007.1"/>
</dbReference>
<evidence type="ECO:0000313" key="4">
    <source>
        <dbReference type="Proteomes" id="UP000321720"/>
    </source>
</evidence>
<feature type="compositionally biased region" description="Low complexity" evidence="1">
    <location>
        <begin position="234"/>
        <end position="250"/>
    </location>
</feature>
<name>A0A511JBF2_9CELL</name>
<dbReference type="InterPro" id="IPR036779">
    <property type="entry name" value="LysM_dom_sf"/>
</dbReference>
<feature type="region of interest" description="Disordered" evidence="1">
    <location>
        <begin position="1"/>
        <end position="42"/>
    </location>
</feature>
<dbReference type="AlphaFoldDB" id="A0A511JBF2"/>
<evidence type="ECO:0008006" key="5">
    <source>
        <dbReference type="Google" id="ProtNLM"/>
    </source>
</evidence>
<dbReference type="EMBL" id="BJWG01000007">
    <property type="protein sequence ID" value="GEL95129.1"/>
    <property type="molecule type" value="Genomic_DNA"/>
</dbReference>
<keyword evidence="2" id="KW-0472">Membrane</keyword>
<feature type="compositionally biased region" description="Low complexity" evidence="1">
    <location>
        <begin position="26"/>
        <end position="39"/>
    </location>
</feature>
<gene>
    <name evidence="3" type="ORF">CCO02nite_17870</name>
</gene>
<keyword evidence="4" id="KW-1185">Reference proteome</keyword>
<feature type="region of interest" description="Disordered" evidence="1">
    <location>
        <begin position="188"/>
        <end position="255"/>
    </location>
</feature>
<keyword evidence="2" id="KW-0812">Transmembrane</keyword>
<dbReference type="CDD" id="cd00118">
    <property type="entry name" value="LysM"/>
    <property type="match status" value="1"/>
</dbReference>
<organism evidence="3 4">
    <name type="scientific">Cellulomonas composti</name>
    <dbReference type="NCBI Taxonomy" id="266130"/>
    <lineage>
        <taxon>Bacteria</taxon>
        <taxon>Bacillati</taxon>
        <taxon>Actinomycetota</taxon>
        <taxon>Actinomycetes</taxon>
        <taxon>Micrococcales</taxon>
        <taxon>Cellulomonadaceae</taxon>
        <taxon>Cellulomonas</taxon>
    </lineage>
</organism>
<reference evidence="3 4" key="1">
    <citation type="submission" date="2019-07" db="EMBL/GenBank/DDBJ databases">
        <title>Whole genome shotgun sequence of Cellulomonas composti NBRC 100758.</title>
        <authorList>
            <person name="Hosoyama A."/>
            <person name="Uohara A."/>
            <person name="Ohji S."/>
            <person name="Ichikawa N."/>
        </authorList>
    </citation>
    <scope>NUCLEOTIDE SEQUENCE [LARGE SCALE GENOMIC DNA]</scope>
    <source>
        <strain evidence="3 4">NBRC 100758</strain>
    </source>
</reference>
<dbReference type="OrthoDB" id="3210682at2"/>
<dbReference type="Gene3D" id="3.10.350.10">
    <property type="entry name" value="LysM domain"/>
    <property type="match status" value="1"/>
</dbReference>
<proteinExistence type="predicted"/>
<sequence length="322" mass="32416">MQQRTAVDAPPRETSAPPTRRTARGATPPSAARSTTAPSHRPVRRAVTFGPVLVVTAVLAALAGAALARQAHVLLSPQTASSQEAVTRLVAGVVAGIGALAASWLAGSCVVGAGCVLARGAGRAWHLGERAVQRWAPAVVRRTVAGVVGAGLGLGLTVTGASAAELPAAPPRSPDAVVVLSEPGLGGPPLGWVVSTPDEDAGYGSGSDDATTPTPAPSPSSTTRPAAPQPAPRPAWQTPTATDTAPTDDTSQVPAPSVRATVVVEAGDSLWTIVAAQLAPGADDADIATEWPRWYDANRAVIGTDPDLLLPGQVLQAPEVVR</sequence>
<feature type="transmembrane region" description="Helical" evidence="2">
    <location>
        <begin position="46"/>
        <end position="68"/>
    </location>
</feature>
<accession>A0A511JBF2</accession>